<dbReference type="PANTHER" id="PTHR47577">
    <property type="entry name" value="THAP DOMAIN-CONTAINING PROTEIN 6"/>
    <property type="match status" value="1"/>
</dbReference>
<name>A0AAV4CCL5_9GAST</name>
<proteinExistence type="predicted"/>
<dbReference type="EMBL" id="BLXT01006120">
    <property type="protein sequence ID" value="GFO29160.1"/>
    <property type="molecule type" value="Genomic_DNA"/>
</dbReference>
<accession>A0AAV4CCL5</accession>
<reference evidence="3 4" key="1">
    <citation type="journal article" date="2021" name="Elife">
        <title>Chloroplast acquisition without the gene transfer in kleptoplastic sea slugs, Plakobranchus ocellatus.</title>
        <authorList>
            <person name="Maeda T."/>
            <person name="Takahashi S."/>
            <person name="Yoshida T."/>
            <person name="Shimamura S."/>
            <person name="Takaki Y."/>
            <person name="Nagai Y."/>
            <person name="Toyoda A."/>
            <person name="Suzuki Y."/>
            <person name="Arimoto A."/>
            <person name="Ishii H."/>
            <person name="Satoh N."/>
            <person name="Nishiyama T."/>
            <person name="Hasebe M."/>
            <person name="Maruyama T."/>
            <person name="Minagawa J."/>
            <person name="Obokata J."/>
            <person name="Shigenobu S."/>
        </authorList>
    </citation>
    <scope>NUCLEOTIDE SEQUENCE [LARGE SCALE GENOMIC DNA]</scope>
</reference>
<dbReference type="Pfam" id="PF21788">
    <property type="entry name" value="TNP-like_GBD"/>
    <property type="match status" value="1"/>
</dbReference>
<feature type="domain" description="Transposable element P transposase-like RNase H C-terminal" evidence="2">
    <location>
        <begin position="133"/>
        <end position="165"/>
    </location>
</feature>
<dbReference type="Pfam" id="PF21789">
    <property type="entry name" value="TNP-like_RNaseH_C"/>
    <property type="match status" value="1"/>
</dbReference>
<gene>
    <name evidence="3" type="ORF">PoB_005566500</name>
</gene>
<comment type="caution">
    <text evidence="3">The sequence shown here is derived from an EMBL/GenBank/DDBJ whole genome shotgun (WGS) entry which is preliminary data.</text>
</comment>
<keyword evidence="4" id="KW-1185">Reference proteome</keyword>
<dbReference type="PANTHER" id="PTHR47577:SF2">
    <property type="entry name" value="THAP DOMAIN CONTAINING 9"/>
    <property type="match status" value="1"/>
</dbReference>
<dbReference type="InterPro" id="IPR048366">
    <property type="entry name" value="TNP-like_GBD"/>
</dbReference>
<dbReference type="Proteomes" id="UP000735302">
    <property type="component" value="Unassembled WGS sequence"/>
</dbReference>
<organism evidence="3 4">
    <name type="scientific">Plakobranchus ocellatus</name>
    <dbReference type="NCBI Taxonomy" id="259542"/>
    <lineage>
        <taxon>Eukaryota</taxon>
        <taxon>Metazoa</taxon>
        <taxon>Spiralia</taxon>
        <taxon>Lophotrochozoa</taxon>
        <taxon>Mollusca</taxon>
        <taxon>Gastropoda</taxon>
        <taxon>Heterobranchia</taxon>
        <taxon>Euthyneura</taxon>
        <taxon>Panpulmonata</taxon>
        <taxon>Sacoglossa</taxon>
        <taxon>Placobranchoidea</taxon>
        <taxon>Plakobranchidae</taxon>
        <taxon>Plakobranchus</taxon>
    </lineage>
</organism>
<evidence type="ECO:0000259" key="1">
    <source>
        <dbReference type="Pfam" id="PF21788"/>
    </source>
</evidence>
<evidence type="ECO:0000313" key="3">
    <source>
        <dbReference type="EMBL" id="GFO29160.1"/>
    </source>
</evidence>
<evidence type="ECO:0000259" key="2">
    <source>
        <dbReference type="Pfam" id="PF21789"/>
    </source>
</evidence>
<evidence type="ECO:0000313" key="4">
    <source>
        <dbReference type="Proteomes" id="UP000735302"/>
    </source>
</evidence>
<sequence length="243" mass="27647">MSVKLAAQTLSTSVANAINFLREDKRMIDFIGSEATSNFIRTIDKLFDICKSSSPKGRFSKSPLNLVNLEERVAELEAIANYLRGLRDSNNKKLTDGRRKTAFIGFLVTINSIINLSRRLLNQDDPFKYVLTYKLSQDNLETLFSRIRRRGGWNNNPTTLQFRYALRACLMKNGIRPSKIANCIGIEEAEISITDEQGALTEATKVPYELQQFLSLIVKPSVFHNDVLFLYSRLPLQETNDET</sequence>
<dbReference type="AlphaFoldDB" id="A0AAV4CCL5"/>
<protein>
    <submittedName>
        <fullName evidence="3">THAP domain-containing protein 9</fullName>
    </submittedName>
</protein>
<feature type="domain" description="Transposable element P transposase-like GTP-binding insertion" evidence="1">
    <location>
        <begin position="1"/>
        <end position="62"/>
    </location>
</feature>
<dbReference type="InterPro" id="IPR048367">
    <property type="entry name" value="TNP-like_RNaseH_C"/>
</dbReference>